<dbReference type="SUPFAM" id="SSF47413">
    <property type="entry name" value="lambda repressor-like DNA-binding domains"/>
    <property type="match status" value="1"/>
</dbReference>
<dbReference type="RefSeq" id="WP_086742186.1">
    <property type="nucleotide sequence ID" value="NZ_MWPV01000001.1"/>
</dbReference>
<dbReference type="PROSITE" id="PS50943">
    <property type="entry name" value="HTH_CROC1"/>
    <property type="match status" value="1"/>
</dbReference>
<comment type="caution">
    <text evidence="2">The sequence shown here is derived from an EMBL/GenBank/DDBJ whole genome shotgun (WGS) entry which is preliminary data.</text>
</comment>
<dbReference type="EMBL" id="MWPV01000001">
    <property type="protein sequence ID" value="OUL58807.1"/>
    <property type="molecule type" value="Genomic_DNA"/>
</dbReference>
<accession>A0A244CT67</accession>
<protein>
    <submittedName>
        <fullName evidence="2">XRE family transcriptional regulator</fullName>
    </submittedName>
</protein>
<name>A0A244CT67_PSEDV</name>
<sequence length="146" mass="15994">MIIDTQRIITLRKEQAWSQEELALASGLNIRTIQRIESQGHASLQSKKAIAAAFDVAISTFDKQLTPSLKQYEFKTLTIENNQGFLAGLKKSTLPDLASILNQQGLEGWSLVQILTPDLAQGVHTGKTGQLVAVLQREIHQGAAEC</sequence>
<dbReference type="Pfam" id="PF01381">
    <property type="entry name" value="HTH_3"/>
    <property type="match status" value="1"/>
</dbReference>
<dbReference type="SMART" id="SM00530">
    <property type="entry name" value="HTH_XRE"/>
    <property type="match status" value="1"/>
</dbReference>
<dbReference type="InterPro" id="IPR025234">
    <property type="entry name" value="YjzH-like"/>
</dbReference>
<gene>
    <name evidence="2" type="ORF">B1199_00535</name>
</gene>
<feature type="domain" description="HTH cro/C1-type" evidence="1">
    <location>
        <begin position="8"/>
        <end position="61"/>
    </location>
</feature>
<proteinExistence type="predicted"/>
<evidence type="ECO:0000313" key="2">
    <source>
        <dbReference type="EMBL" id="OUL58807.1"/>
    </source>
</evidence>
<dbReference type="Proteomes" id="UP000194841">
    <property type="component" value="Unassembled WGS sequence"/>
</dbReference>
<dbReference type="CDD" id="cd00093">
    <property type="entry name" value="HTH_XRE"/>
    <property type="match status" value="1"/>
</dbReference>
<keyword evidence="3" id="KW-1185">Reference proteome</keyword>
<dbReference type="GO" id="GO:0003677">
    <property type="term" value="F:DNA binding"/>
    <property type="evidence" value="ECO:0007669"/>
    <property type="project" value="InterPro"/>
</dbReference>
<reference evidence="2 3" key="1">
    <citation type="submission" date="2017-02" db="EMBL/GenBank/DDBJ databases">
        <title>Pseudoalteromonas ulvae TC14 Genome.</title>
        <authorList>
            <person name="Molmeret M."/>
        </authorList>
    </citation>
    <scope>NUCLEOTIDE SEQUENCE [LARGE SCALE GENOMIC DNA]</scope>
    <source>
        <strain evidence="2">TC14</strain>
    </source>
</reference>
<dbReference type="InterPro" id="IPR001387">
    <property type="entry name" value="Cro/C1-type_HTH"/>
</dbReference>
<organism evidence="2 3">
    <name type="scientific">Pseudoalteromonas ulvae</name>
    <dbReference type="NCBI Taxonomy" id="107327"/>
    <lineage>
        <taxon>Bacteria</taxon>
        <taxon>Pseudomonadati</taxon>
        <taxon>Pseudomonadota</taxon>
        <taxon>Gammaproteobacteria</taxon>
        <taxon>Alteromonadales</taxon>
        <taxon>Pseudoalteromonadaceae</taxon>
        <taxon>Pseudoalteromonas</taxon>
    </lineage>
</organism>
<evidence type="ECO:0000313" key="3">
    <source>
        <dbReference type="Proteomes" id="UP000194841"/>
    </source>
</evidence>
<evidence type="ECO:0000259" key="1">
    <source>
        <dbReference type="PROSITE" id="PS50943"/>
    </source>
</evidence>
<dbReference type="InterPro" id="IPR010982">
    <property type="entry name" value="Lambda_DNA-bd_dom_sf"/>
</dbReference>
<dbReference type="Gene3D" id="1.10.260.40">
    <property type="entry name" value="lambda repressor-like DNA-binding domains"/>
    <property type="match status" value="1"/>
</dbReference>
<dbReference type="AlphaFoldDB" id="A0A244CT67"/>
<dbReference type="Pfam" id="PF13783">
    <property type="entry name" value="DUF4177"/>
    <property type="match status" value="1"/>
</dbReference>
<dbReference type="OrthoDB" id="21915at2"/>